<organism evidence="2 3">
    <name type="scientific">Pedobacter changchengzhani</name>
    <dbReference type="NCBI Taxonomy" id="2529274"/>
    <lineage>
        <taxon>Bacteria</taxon>
        <taxon>Pseudomonadati</taxon>
        <taxon>Bacteroidota</taxon>
        <taxon>Sphingobacteriia</taxon>
        <taxon>Sphingobacteriales</taxon>
        <taxon>Sphingobacteriaceae</taxon>
        <taxon>Pedobacter</taxon>
    </lineage>
</organism>
<reference evidence="2 3" key="1">
    <citation type="submission" date="2019-02" db="EMBL/GenBank/DDBJ databases">
        <title>Pedobacter sp. nov., a novel speices isolated from soil of pinguins habitat in Antarcitica.</title>
        <authorList>
            <person name="He R.-H."/>
        </authorList>
    </citation>
    <scope>NUCLEOTIDE SEQUENCE [LARGE SCALE GENOMIC DNA]</scope>
    <source>
        <strain evidence="2 3">E01020</strain>
    </source>
</reference>
<name>A0A4R5MLG4_9SPHI</name>
<feature type="transmembrane region" description="Helical" evidence="1">
    <location>
        <begin position="39"/>
        <end position="56"/>
    </location>
</feature>
<feature type="transmembrane region" description="Helical" evidence="1">
    <location>
        <begin position="63"/>
        <end position="88"/>
    </location>
</feature>
<keyword evidence="1" id="KW-0472">Membrane</keyword>
<protein>
    <submittedName>
        <fullName evidence="2">Uncharacterized protein</fullName>
    </submittedName>
</protein>
<sequence>MSKKQALMAYIIISLLLIANVIGDSIYKLSIAGYWSDRILFWMWFFSTIYIIKIFWKKVLTKIYFGLLITGIILSILPMMIPFFAIVLSTTGGGLHFKKQITPEYRLQIVGYGVMGRPLMELVENRGLIEKRVANTNQHVAINDSTRIAIWSIQDAKFISETDSSMTIQFSGDNVTSKMTLLKNN</sequence>
<evidence type="ECO:0000313" key="3">
    <source>
        <dbReference type="Proteomes" id="UP000295668"/>
    </source>
</evidence>
<accession>A0A4R5MLG4</accession>
<gene>
    <name evidence="2" type="ORF">EZJ43_08005</name>
</gene>
<keyword evidence="3" id="KW-1185">Reference proteome</keyword>
<evidence type="ECO:0000256" key="1">
    <source>
        <dbReference type="SAM" id="Phobius"/>
    </source>
</evidence>
<evidence type="ECO:0000313" key="2">
    <source>
        <dbReference type="EMBL" id="TDG36452.1"/>
    </source>
</evidence>
<feature type="transmembrane region" description="Helical" evidence="1">
    <location>
        <begin position="7"/>
        <end position="27"/>
    </location>
</feature>
<comment type="caution">
    <text evidence="2">The sequence shown here is derived from an EMBL/GenBank/DDBJ whole genome shotgun (WGS) entry which is preliminary data.</text>
</comment>
<dbReference type="Proteomes" id="UP000295668">
    <property type="component" value="Unassembled WGS sequence"/>
</dbReference>
<keyword evidence="1" id="KW-1133">Transmembrane helix</keyword>
<dbReference type="RefSeq" id="WP_133262181.1">
    <property type="nucleotide sequence ID" value="NZ_SJCY01000004.1"/>
</dbReference>
<dbReference type="OrthoDB" id="1163261at2"/>
<dbReference type="EMBL" id="SJCY01000004">
    <property type="protein sequence ID" value="TDG36452.1"/>
    <property type="molecule type" value="Genomic_DNA"/>
</dbReference>
<dbReference type="AlphaFoldDB" id="A0A4R5MLG4"/>
<proteinExistence type="predicted"/>
<keyword evidence="1" id="KW-0812">Transmembrane</keyword>